<evidence type="ECO:0000313" key="2">
    <source>
        <dbReference type="EMBL" id="GGE19653.1"/>
    </source>
</evidence>
<dbReference type="InterPro" id="IPR001206">
    <property type="entry name" value="Diacylglycerol_kinase_cat_dom"/>
</dbReference>
<dbReference type="InterPro" id="IPR017438">
    <property type="entry name" value="ATP-NAD_kinase_N"/>
</dbReference>
<dbReference type="InterPro" id="IPR016064">
    <property type="entry name" value="NAD/diacylglycerol_kinase_sf"/>
</dbReference>
<reference evidence="2" key="2">
    <citation type="submission" date="2020-09" db="EMBL/GenBank/DDBJ databases">
        <authorList>
            <person name="Sun Q."/>
            <person name="Zhou Y."/>
        </authorList>
    </citation>
    <scope>NUCLEOTIDE SEQUENCE</scope>
    <source>
        <strain evidence="2">CGMCC 1.15367</strain>
    </source>
</reference>
<dbReference type="RefSeq" id="WP_188912267.1">
    <property type="nucleotide sequence ID" value="NZ_BMIQ01000008.1"/>
</dbReference>
<dbReference type="Pfam" id="PF19279">
    <property type="entry name" value="YegS_C"/>
    <property type="match status" value="1"/>
</dbReference>
<sequence length="321" mass="35005">MKIHAILNAEGGTLRTMDLDALRQELTDEFGLHGHSVETEILKGSEIGAAIERAAGREDIDVLLVGGGDGTVSSAAEALMNKKVALGILPAGTMNLFARTLQLPQQLDAAIAALADGVVTEVDIATVNGKPFVHQFAVGVHARMVRMRDRLNYRSRIGKMIASTRAILTTLYRLPIVEVEVQIEGQARRMRTPALAISNNLYGEGHLPYADDPRGGVLGIYICRTRDRLAVARLTLAILFGSWRNNPSLDVYTAQRVVFDYRHKRRKNRAVRDGELEEVALTSEVVLHPKALRALVPREATYLEKSGESAVPEADLAASAN</sequence>
<organism evidence="2 3">
    <name type="scientific">Aureimonas endophytica</name>
    <dbReference type="NCBI Taxonomy" id="2027858"/>
    <lineage>
        <taxon>Bacteria</taxon>
        <taxon>Pseudomonadati</taxon>
        <taxon>Pseudomonadota</taxon>
        <taxon>Alphaproteobacteria</taxon>
        <taxon>Hyphomicrobiales</taxon>
        <taxon>Aurantimonadaceae</taxon>
        <taxon>Aureimonas</taxon>
    </lineage>
</organism>
<evidence type="ECO:0000259" key="1">
    <source>
        <dbReference type="PROSITE" id="PS50146"/>
    </source>
</evidence>
<proteinExistence type="predicted"/>
<dbReference type="PANTHER" id="PTHR30492:SF0">
    <property type="entry name" value="METHYLGLYOXAL SYNTHASE"/>
    <property type="match status" value="1"/>
</dbReference>
<dbReference type="InterPro" id="IPR004363">
    <property type="entry name" value="Methylgl_synth"/>
</dbReference>
<feature type="domain" description="DAGKc" evidence="1">
    <location>
        <begin position="1"/>
        <end position="131"/>
    </location>
</feature>
<keyword evidence="3" id="KW-1185">Reference proteome</keyword>
<dbReference type="Proteomes" id="UP000644699">
    <property type="component" value="Unassembled WGS sequence"/>
</dbReference>
<dbReference type="PROSITE" id="PS50146">
    <property type="entry name" value="DAGK"/>
    <property type="match status" value="1"/>
</dbReference>
<gene>
    <name evidence="2" type="ORF">GCM10011390_43610</name>
</gene>
<dbReference type="AlphaFoldDB" id="A0A917ECN1"/>
<dbReference type="Pfam" id="PF00781">
    <property type="entry name" value="DAGK_cat"/>
    <property type="match status" value="1"/>
</dbReference>
<dbReference type="GO" id="GO:0008929">
    <property type="term" value="F:methylglyoxal synthase activity"/>
    <property type="evidence" value="ECO:0007669"/>
    <property type="project" value="InterPro"/>
</dbReference>
<dbReference type="GO" id="GO:0005829">
    <property type="term" value="C:cytosol"/>
    <property type="evidence" value="ECO:0007669"/>
    <property type="project" value="TreeGrafter"/>
</dbReference>
<dbReference type="GO" id="GO:0019242">
    <property type="term" value="P:methylglyoxal biosynthetic process"/>
    <property type="evidence" value="ECO:0007669"/>
    <property type="project" value="InterPro"/>
</dbReference>
<dbReference type="EMBL" id="BMIQ01000008">
    <property type="protein sequence ID" value="GGE19653.1"/>
    <property type="molecule type" value="Genomic_DNA"/>
</dbReference>
<dbReference type="Gene3D" id="3.40.50.10330">
    <property type="entry name" value="Probable inorganic polyphosphate/atp-NAD kinase, domain 1"/>
    <property type="match status" value="1"/>
</dbReference>
<accession>A0A917ECN1</accession>
<reference evidence="2" key="1">
    <citation type="journal article" date="2014" name="Int. J. Syst. Evol. Microbiol.">
        <title>Complete genome sequence of Corynebacterium casei LMG S-19264T (=DSM 44701T), isolated from a smear-ripened cheese.</title>
        <authorList>
            <consortium name="US DOE Joint Genome Institute (JGI-PGF)"/>
            <person name="Walter F."/>
            <person name="Albersmeier A."/>
            <person name="Kalinowski J."/>
            <person name="Ruckert C."/>
        </authorList>
    </citation>
    <scope>NUCLEOTIDE SEQUENCE</scope>
    <source>
        <strain evidence="2">CGMCC 1.15367</strain>
    </source>
</reference>
<dbReference type="PANTHER" id="PTHR30492">
    <property type="entry name" value="METHYLGLYOXAL SYNTHASE"/>
    <property type="match status" value="1"/>
</dbReference>
<comment type="caution">
    <text evidence="2">The sequence shown here is derived from an EMBL/GenBank/DDBJ whole genome shotgun (WGS) entry which is preliminary data.</text>
</comment>
<dbReference type="SUPFAM" id="SSF111331">
    <property type="entry name" value="NAD kinase/diacylglycerol kinase-like"/>
    <property type="match status" value="1"/>
</dbReference>
<name>A0A917ECN1_9HYPH</name>
<dbReference type="InterPro" id="IPR045540">
    <property type="entry name" value="YegS/DAGK_C"/>
</dbReference>
<dbReference type="SMART" id="SM00046">
    <property type="entry name" value="DAGKc"/>
    <property type="match status" value="1"/>
</dbReference>
<evidence type="ECO:0000313" key="3">
    <source>
        <dbReference type="Proteomes" id="UP000644699"/>
    </source>
</evidence>
<protein>
    <submittedName>
        <fullName evidence="2">Multidrug transporter</fullName>
    </submittedName>
</protein>
<dbReference type="GO" id="GO:0016301">
    <property type="term" value="F:kinase activity"/>
    <property type="evidence" value="ECO:0007669"/>
    <property type="project" value="InterPro"/>
</dbReference>
<dbReference type="Gene3D" id="2.60.200.40">
    <property type="match status" value="1"/>
</dbReference>